<feature type="region of interest" description="Disordered" evidence="8">
    <location>
        <begin position="1"/>
        <end position="48"/>
    </location>
</feature>
<evidence type="ECO:0000313" key="11">
    <source>
        <dbReference type="Proteomes" id="UP000235371"/>
    </source>
</evidence>
<dbReference type="EMBL" id="KZ613786">
    <property type="protein sequence ID" value="PMD61640.1"/>
    <property type="molecule type" value="Genomic_DNA"/>
</dbReference>
<dbReference type="InterPro" id="IPR014729">
    <property type="entry name" value="Rossmann-like_a/b/a_fold"/>
</dbReference>
<dbReference type="InterPro" id="IPR018394">
    <property type="entry name" value="DNA_photolyase_1_CS_C"/>
</dbReference>
<dbReference type="GO" id="GO:0071949">
    <property type="term" value="F:FAD binding"/>
    <property type="evidence" value="ECO:0007669"/>
    <property type="project" value="TreeGrafter"/>
</dbReference>
<dbReference type="GO" id="GO:0003677">
    <property type="term" value="F:DNA binding"/>
    <property type="evidence" value="ECO:0007669"/>
    <property type="project" value="TreeGrafter"/>
</dbReference>
<dbReference type="GO" id="GO:0006139">
    <property type="term" value="P:nucleobase-containing compound metabolic process"/>
    <property type="evidence" value="ECO:0007669"/>
    <property type="project" value="UniProtKB-ARBA"/>
</dbReference>
<dbReference type="InParanoid" id="A0A2J6TF53"/>
<dbReference type="GO" id="GO:0006950">
    <property type="term" value="P:response to stress"/>
    <property type="evidence" value="ECO:0007669"/>
    <property type="project" value="UniProtKB-ARBA"/>
</dbReference>
<comment type="cofactor">
    <cofactor evidence="6">
        <name>FAD</name>
        <dbReference type="ChEBI" id="CHEBI:57692"/>
    </cofactor>
    <text evidence="6">Binds 1 FAD per subunit.</text>
</comment>
<keyword evidence="11" id="KW-1185">Reference proteome</keyword>
<keyword evidence="5" id="KW-0157">Chromophore</keyword>
<dbReference type="FunFam" id="1.10.579.10:FF:000003">
    <property type="entry name" value="Deoxyribodipyrimidine photo-lyase"/>
    <property type="match status" value="1"/>
</dbReference>
<dbReference type="InterPro" id="IPR036134">
    <property type="entry name" value="Crypto/Photolyase_FAD-like_sf"/>
</dbReference>
<dbReference type="GO" id="GO:0003904">
    <property type="term" value="F:deoxyribodipyrimidine photo-lyase activity"/>
    <property type="evidence" value="ECO:0007669"/>
    <property type="project" value="TreeGrafter"/>
</dbReference>
<dbReference type="AlphaFoldDB" id="A0A2J6TF53"/>
<feature type="region of interest" description="Disordered" evidence="8">
    <location>
        <begin position="550"/>
        <end position="580"/>
    </location>
</feature>
<dbReference type="GO" id="GO:0005634">
    <property type="term" value="C:nucleus"/>
    <property type="evidence" value="ECO:0007669"/>
    <property type="project" value="TreeGrafter"/>
</dbReference>
<feature type="compositionally biased region" description="Basic and acidic residues" evidence="8">
    <location>
        <begin position="552"/>
        <end position="580"/>
    </location>
</feature>
<dbReference type="OrthoDB" id="435881at2759"/>
<evidence type="ECO:0000256" key="1">
    <source>
        <dbReference type="ARBA" id="ARBA00001932"/>
    </source>
</evidence>
<evidence type="ECO:0000256" key="4">
    <source>
        <dbReference type="ARBA" id="ARBA00022827"/>
    </source>
</evidence>
<evidence type="ECO:0000256" key="3">
    <source>
        <dbReference type="ARBA" id="ARBA00022630"/>
    </source>
</evidence>
<dbReference type="Gene3D" id="3.40.50.620">
    <property type="entry name" value="HUPs"/>
    <property type="match status" value="1"/>
</dbReference>
<feature type="compositionally biased region" description="Basic and acidic residues" evidence="8">
    <location>
        <begin position="28"/>
        <end position="46"/>
    </location>
</feature>
<dbReference type="PROSITE" id="PS00394">
    <property type="entry name" value="DNA_PHOTOLYASES_1_1"/>
    <property type="match status" value="1"/>
</dbReference>
<evidence type="ECO:0000256" key="5">
    <source>
        <dbReference type="ARBA" id="ARBA00022991"/>
    </source>
</evidence>
<dbReference type="GO" id="GO:0043153">
    <property type="term" value="P:entrainment of circadian clock by photoperiod"/>
    <property type="evidence" value="ECO:0007669"/>
    <property type="project" value="TreeGrafter"/>
</dbReference>
<feature type="binding site" evidence="6">
    <location>
        <begin position="493"/>
        <end position="495"/>
    </location>
    <ligand>
        <name>FAD</name>
        <dbReference type="ChEBI" id="CHEBI:57692"/>
    </ligand>
</feature>
<feature type="site" description="Electron transfer via tryptophanyl radical" evidence="7">
    <location>
        <position position="427"/>
    </location>
</feature>
<dbReference type="PROSITE" id="PS51645">
    <property type="entry name" value="PHR_CRY_ALPHA_BETA"/>
    <property type="match status" value="1"/>
</dbReference>
<feature type="site" description="Electron transfer via tryptophanyl radical" evidence="7">
    <location>
        <position position="503"/>
    </location>
</feature>
<gene>
    <name evidence="10" type="ORF">K444DRAFT_525843</name>
</gene>
<dbReference type="PANTHER" id="PTHR11455">
    <property type="entry name" value="CRYPTOCHROME"/>
    <property type="match status" value="1"/>
</dbReference>
<dbReference type="Pfam" id="PF00875">
    <property type="entry name" value="DNA_photolyase"/>
    <property type="match status" value="1"/>
</dbReference>
<accession>A0A2J6TF53</accession>
<dbReference type="PANTHER" id="PTHR11455:SF18">
    <property type="entry name" value="SI:CH1073-390K14.1"/>
    <property type="match status" value="1"/>
</dbReference>
<evidence type="ECO:0000256" key="6">
    <source>
        <dbReference type="PIRSR" id="PIRSR602081-1"/>
    </source>
</evidence>
<dbReference type="FunCoup" id="A0A2J6TF53">
    <property type="interactions" value="336"/>
</dbReference>
<comment type="similarity">
    <text evidence="2">Belongs to the DNA photolyase class-1 family.</text>
</comment>
<evidence type="ECO:0000259" key="9">
    <source>
        <dbReference type="PROSITE" id="PS51645"/>
    </source>
</evidence>
<feature type="binding site" evidence="6">
    <location>
        <position position="340"/>
    </location>
    <ligand>
        <name>FAD</name>
        <dbReference type="ChEBI" id="CHEBI:57692"/>
    </ligand>
</feature>
<dbReference type="InterPro" id="IPR006050">
    <property type="entry name" value="DNA_photolyase_N"/>
</dbReference>
<dbReference type="GeneID" id="36582567"/>
<keyword evidence="4 6" id="KW-0274">FAD</keyword>
<dbReference type="SUPFAM" id="SSF52425">
    <property type="entry name" value="Cryptochrome/photolyase, N-terminal domain"/>
    <property type="match status" value="1"/>
</dbReference>
<dbReference type="Gene3D" id="1.25.40.80">
    <property type="match status" value="1"/>
</dbReference>
<evidence type="ECO:0000256" key="7">
    <source>
        <dbReference type="PIRSR" id="PIRSR602081-2"/>
    </source>
</evidence>
<protein>
    <recommendedName>
        <fullName evidence="9">Photolyase/cryptochrome alpha/beta domain-containing protein</fullName>
    </recommendedName>
</protein>
<sequence length="595" mass="67777">MPPKKAITNGKRKASTSAEPTSNGMKKSKLDGTNDHIKEPHPKAQEAEENGIVLRKYYPHEMSNARALAYNNGEITRPIELLNAALSGTKEQREKIQVKDAVVHWFKCDLRTKDNKSLHLASEKAKEKGVPLIGMYIVSPQDFEAHLTAPVRVDFILRTLEVLKSDLAKLDIPLYVETVEKRKKIPDRILELLDVWGASHLFANVEYEVDELRREASLVRACLERGIAMDVVPDTCVVSPGELASGTGRQYSIYTPWFRAWVAYIHGHADVLNLFDEPGKNPESARKKLRKLFESNIPSAPENKKLTEEEKERFRSMWPSGEHEAHERLKRFCDERIGGYSDNRNFPAKGATSSLSVHLASGTLSSRTCVRTARDHNSTKKLDGGNQGIQTWISEVAWRDFYKHVMAHWPYVCMNTPFKPEYTNIDWEYNNEHFKAWCDGKTGYPIVDAAMRQLKHCGYMHNRCRMIVGSFLAKHLLLDWRMGERYFMEHLIDGDFASNNGGWGFSASTGVDPQPYFRIFNPLLQSEKFDAGGEYIRKWVPELEGIQGNAIHDPHARGKGNEAKRKGYPERIVDHKESRDRALARYKQGLGRDAA</sequence>
<keyword evidence="3 6" id="KW-0285">Flavoprotein</keyword>
<feature type="domain" description="Photolyase/cryptochrome alpha/beta" evidence="9">
    <location>
        <begin position="100"/>
        <end position="237"/>
    </location>
</feature>
<name>A0A2J6TF53_9HELO</name>
<dbReference type="RefSeq" id="XP_024738544.1">
    <property type="nucleotide sequence ID" value="XM_024874487.1"/>
</dbReference>
<dbReference type="SUPFAM" id="SSF48173">
    <property type="entry name" value="Cryptochrome/photolyase FAD-binding domain"/>
    <property type="match status" value="1"/>
</dbReference>
<dbReference type="Gene3D" id="1.10.579.10">
    <property type="entry name" value="DNA Cyclobutane Dipyrimidine Photolyase, subunit A, domain 3"/>
    <property type="match status" value="1"/>
</dbReference>
<feature type="binding site" evidence="6">
    <location>
        <position position="392"/>
    </location>
    <ligand>
        <name>FAD</name>
        <dbReference type="ChEBI" id="CHEBI:57692"/>
    </ligand>
</feature>
<feature type="binding site" evidence="6">
    <location>
        <begin position="352"/>
        <end position="356"/>
    </location>
    <ligand>
        <name>FAD</name>
        <dbReference type="ChEBI" id="CHEBI:57692"/>
    </ligand>
</feature>
<feature type="compositionally biased region" description="Polar residues" evidence="8">
    <location>
        <begin position="15"/>
        <end position="25"/>
    </location>
</feature>
<dbReference type="InterPro" id="IPR005101">
    <property type="entry name" value="Cryptochr/Photolyase_FAD-bd"/>
</dbReference>
<dbReference type="GO" id="GO:0032922">
    <property type="term" value="P:circadian regulation of gene expression"/>
    <property type="evidence" value="ECO:0007669"/>
    <property type="project" value="TreeGrafter"/>
</dbReference>
<reference evidence="10 11" key="1">
    <citation type="submission" date="2016-04" db="EMBL/GenBank/DDBJ databases">
        <title>A degradative enzymes factory behind the ericoid mycorrhizal symbiosis.</title>
        <authorList>
            <consortium name="DOE Joint Genome Institute"/>
            <person name="Martino E."/>
            <person name="Morin E."/>
            <person name="Grelet G."/>
            <person name="Kuo A."/>
            <person name="Kohler A."/>
            <person name="Daghino S."/>
            <person name="Barry K."/>
            <person name="Choi C."/>
            <person name="Cichocki N."/>
            <person name="Clum A."/>
            <person name="Copeland A."/>
            <person name="Hainaut M."/>
            <person name="Haridas S."/>
            <person name="Labutti K."/>
            <person name="Lindquist E."/>
            <person name="Lipzen A."/>
            <person name="Khouja H.-R."/>
            <person name="Murat C."/>
            <person name="Ohm R."/>
            <person name="Olson A."/>
            <person name="Spatafora J."/>
            <person name="Veneault-Fourrey C."/>
            <person name="Henrissat B."/>
            <person name="Grigoriev I."/>
            <person name="Martin F."/>
            <person name="Perotto S."/>
        </authorList>
    </citation>
    <scope>NUCLEOTIDE SEQUENCE [LARGE SCALE GENOMIC DNA]</scope>
    <source>
        <strain evidence="10 11">E</strain>
    </source>
</reference>
<evidence type="ECO:0000256" key="2">
    <source>
        <dbReference type="ARBA" id="ARBA00005862"/>
    </source>
</evidence>
<dbReference type="PRINTS" id="PR00147">
    <property type="entry name" value="DNAPHOTLYASE"/>
</dbReference>
<dbReference type="GO" id="GO:0005737">
    <property type="term" value="C:cytoplasm"/>
    <property type="evidence" value="ECO:0007669"/>
    <property type="project" value="TreeGrafter"/>
</dbReference>
<dbReference type="Pfam" id="PF03441">
    <property type="entry name" value="FAD_binding_7"/>
    <property type="match status" value="1"/>
</dbReference>
<feature type="site" description="Electron transfer via tryptophanyl radical" evidence="7">
    <location>
        <position position="480"/>
    </location>
</feature>
<dbReference type="InterPro" id="IPR002081">
    <property type="entry name" value="Cryptochrome/DNA_photolyase_1"/>
</dbReference>
<comment type="cofactor">
    <cofactor evidence="1">
        <name>(6R)-5,10-methylene-5,6,7,8-tetrahydrofolate</name>
        <dbReference type="ChEBI" id="CHEBI:15636"/>
    </cofactor>
</comment>
<dbReference type="Proteomes" id="UP000235371">
    <property type="component" value="Unassembled WGS sequence"/>
</dbReference>
<evidence type="ECO:0000313" key="10">
    <source>
        <dbReference type="EMBL" id="PMD61640.1"/>
    </source>
</evidence>
<evidence type="ECO:0000256" key="8">
    <source>
        <dbReference type="SAM" id="MobiDB-lite"/>
    </source>
</evidence>
<dbReference type="STRING" id="1095630.A0A2J6TF53"/>
<feature type="binding site" evidence="6">
    <location>
        <begin position="395"/>
        <end position="402"/>
    </location>
    <ligand>
        <name>FAD</name>
        <dbReference type="ChEBI" id="CHEBI:57692"/>
    </ligand>
</feature>
<organism evidence="10 11">
    <name type="scientific">Hyaloscypha bicolor E</name>
    <dbReference type="NCBI Taxonomy" id="1095630"/>
    <lineage>
        <taxon>Eukaryota</taxon>
        <taxon>Fungi</taxon>
        <taxon>Dikarya</taxon>
        <taxon>Ascomycota</taxon>
        <taxon>Pezizomycotina</taxon>
        <taxon>Leotiomycetes</taxon>
        <taxon>Helotiales</taxon>
        <taxon>Hyaloscyphaceae</taxon>
        <taxon>Hyaloscypha</taxon>
        <taxon>Hyaloscypha bicolor</taxon>
    </lineage>
</organism>
<proteinExistence type="inferred from homology"/>
<dbReference type="InterPro" id="IPR036155">
    <property type="entry name" value="Crypto/Photolyase_N_sf"/>
</dbReference>